<reference evidence="1 2" key="2">
    <citation type="journal article" date="2021" name="Int. J. Syst. Evol. Microbiol.">
        <title>Roseibium litorale sp. nov., isolated from a tidal flat sediment and proposal for the reclassification of Labrenzia polysiphoniae as Roseibium polysiphoniae comb. nov.</title>
        <authorList>
            <person name="Liu Y."/>
            <person name="Pei T."/>
            <person name="Du J."/>
            <person name="Chao M."/>
            <person name="Deng M.R."/>
            <person name="Zhu H."/>
        </authorList>
    </citation>
    <scope>NUCLEOTIDE SEQUENCE [LARGE SCALE GENOMIC DNA]</scope>
    <source>
        <strain evidence="1 2">4C16A</strain>
    </source>
</reference>
<comment type="caution">
    <text evidence="1">The sequence shown here is derived from an EMBL/GenBank/DDBJ whole genome shotgun (WGS) entry which is preliminary data.</text>
</comment>
<dbReference type="Pfam" id="PF08809">
    <property type="entry name" value="DUF1799"/>
    <property type="match status" value="1"/>
</dbReference>
<proteinExistence type="predicted"/>
<protein>
    <submittedName>
        <fullName evidence="1">DUF1799 domain-containing protein</fullName>
    </submittedName>
</protein>
<sequence>MSAARAWAFARRGLSDPQCALSLDDGTARDFAALGVAVPEAEISHADCFEVWRCNWRAVSIFLLLETQWRVVSGPGGLAFLGLDYSAAKAVVQGRSRRAWARLLSDLRILEAEALPILNGEPS</sequence>
<evidence type="ECO:0000313" key="2">
    <source>
        <dbReference type="Proteomes" id="UP000632063"/>
    </source>
</evidence>
<dbReference type="RefSeq" id="WP_192145636.1">
    <property type="nucleotide sequence ID" value="NZ_JACYXI010000001.1"/>
</dbReference>
<dbReference type="EMBL" id="JACYXI010000001">
    <property type="protein sequence ID" value="MBD8890147.1"/>
    <property type="molecule type" value="Genomic_DNA"/>
</dbReference>
<gene>
    <name evidence="1" type="ORF">IG616_01185</name>
</gene>
<keyword evidence="2" id="KW-1185">Reference proteome</keyword>
<dbReference type="InterPro" id="IPR014915">
    <property type="entry name" value="Phage_TLS_TfmB"/>
</dbReference>
<dbReference type="Proteomes" id="UP000632063">
    <property type="component" value="Unassembled WGS sequence"/>
</dbReference>
<evidence type="ECO:0000313" key="1">
    <source>
        <dbReference type="EMBL" id="MBD8890147.1"/>
    </source>
</evidence>
<organism evidence="1 2">
    <name type="scientific">Roseibium litorale</name>
    <dbReference type="NCBI Taxonomy" id="2803841"/>
    <lineage>
        <taxon>Bacteria</taxon>
        <taxon>Pseudomonadati</taxon>
        <taxon>Pseudomonadota</taxon>
        <taxon>Alphaproteobacteria</taxon>
        <taxon>Hyphomicrobiales</taxon>
        <taxon>Stappiaceae</taxon>
        <taxon>Roseibium</taxon>
    </lineage>
</organism>
<name>A0ABR9CH05_9HYPH</name>
<accession>A0ABR9CH05</accession>
<reference evidence="2" key="1">
    <citation type="submission" date="2020-09" db="EMBL/GenBank/DDBJ databases">
        <title>The genome sequence of strain Labrenzia suaedae 4C16A.</title>
        <authorList>
            <person name="Liu Y."/>
        </authorList>
    </citation>
    <scope>NUCLEOTIDE SEQUENCE [LARGE SCALE GENOMIC DNA]</scope>
    <source>
        <strain evidence="2">4C16A</strain>
    </source>
</reference>